<evidence type="ECO:0000256" key="4">
    <source>
        <dbReference type="ARBA" id="ARBA00011886"/>
    </source>
</evidence>
<feature type="compositionally biased region" description="Polar residues" evidence="15">
    <location>
        <begin position="417"/>
        <end position="449"/>
    </location>
</feature>
<dbReference type="EMBL" id="JAHRIP010086836">
    <property type="protein sequence ID" value="MEQ2315558.1"/>
    <property type="molecule type" value="Genomic_DNA"/>
</dbReference>
<evidence type="ECO:0000256" key="2">
    <source>
        <dbReference type="ARBA" id="ARBA00006751"/>
    </source>
</evidence>
<dbReference type="SUPFAM" id="SSF53167">
    <property type="entry name" value="Purine and uridine phosphorylases"/>
    <property type="match status" value="1"/>
</dbReference>
<evidence type="ECO:0000256" key="11">
    <source>
        <dbReference type="ARBA" id="ARBA00023950"/>
    </source>
</evidence>
<keyword evidence="19" id="KW-1185">Reference proteome</keyword>
<gene>
    <name evidence="18" type="ORF">AMECASPLE_023657</name>
</gene>
<feature type="transmembrane region" description="Helical" evidence="16">
    <location>
        <begin position="298"/>
        <end position="320"/>
    </location>
</feature>
<comment type="subunit">
    <text evidence="3">Homotrimer.</text>
</comment>
<evidence type="ECO:0000256" key="7">
    <source>
        <dbReference type="ARBA" id="ARBA00022679"/>
    </source>
</evidence>
<keyword evidence="16" id="KW-0812">Transmembrane</keyword>
<evidence type="ECO:0000256" key="14">
    <source>
        <dbReference type="ARBA" id="ARBA00033072"/>
    </source>
</evidence>
<evidence type="ECO:0000256" key="1">
    <source>
        <dbReference type="ARBA" id="ARBA00005058"/>
    </source>
</evidence>
<dbReference type="CDD" id="cd09009">
    <property type="entry name" value="PNP-EcPNPII_like"/>
    <property type="match status" value="1"/>
</dbReference>
<dbReference type="InterPro" id="IPR011268">
    <property type="entry name" value="Purine_phosphorylase"/>
</dbReference>
<comment type="caution">
    <text evidence="18">The sequence shown here is derived from an EMBL/GenBank/DDBJ whole genome shotgun (WGS) entry which is preliminary data.</text>
</comment>
<dbReference type="NCBIfam" id="TIGR01700">
    <property type="entry name" value="PNPH"/>
    <property type="match status" value="1"/>
</dbReference>
<organism evidence="18 19">
    <name type="scientific">Ameca splendens</name>
    <dbReference type="NCBI Taxonomy" id="208324"/>
    <lineage>
        <taxon>Eukaryota</taxon>
        <taxon>Metazoa</taxon>
        <taxon>Chordata</taxon>
        <taxon>Craniata</taxon>
        <taxon>Vertebrata</taxon>
        <taxon>Euteleostomi</taxon>
        <taxon>Actinopterygii</taxon>
        <taxon>Neopterygii</taxon>
        <taxon>Teleostei</taxon>
        <taxon>Neoteleostei</taxon>
        <taxon>Acanthomorphata</taxon>
        <taxon>Ovalentaria</taxon>
        <taxon>Atherinomorphae</taxon>
        <taxon>Cyprinodontiformes</taxon>
        <taxon>Goodeidae</taxon>
        <taxon>Ameca</taxon>
    </lineage>
</organism>
<evidence type="ECO:0000256" key="16">
    <source>
        <dbReference type="SAM" id="Phobius"/>
    </source>
</evidence>
<comment type="catalytic activity">
    <reaction evidence="10">
        <text>2'-deoxyguanosine + phosphate = 2-deoxy-alpha-D-ribose 1-phosphate + guanine</text>
        <dbReference type="Rhea" id="RHEA:27738"/>
        <dbReference type="ChEBI" id="CHEBI:16235"/>
        <dbReference type="ChEBI" id="CHEBI:17172"/>
        <dbReference type="ChEBI" id="CHEBI:43474"/>
        <dbReference type="ChEBI" id="CHEBI:57259"/>
        <dbReference type="EC" id="2.4.2.1"/>
    </reaction>
</comment>
<feature type="domain" description="Nucleoside phosphorylase" evidence="17">
    <location>
        <begin position="29"/>
        <end position="273"/>
    </location>
</feature>
<dbReference type="InterPro" id="IPR018099">
    <property type="entry name" value="Purine_phosphorylase-2_CS"/>
</dbReference>
<name>A0ABV1ADQ6_9TELE</name>
<evidence type="ECO:0000256" key="13">
    <source>
        <dbReference type="ARBA" id="ARBA00031036"/>
    </source>
</evidence>
<dbReference type="NCBIfam" id="TIGR01697">
    <property type="entry name" value="PNPH-PUNA-XAPA"/>
    <property type="match status" value="1"/>
</dbReference>
<accession>A0ABV1ADQ6</accession>
<comment type="catalytic activity">
    <reaction evidence="12">
        <text>guanosine + phosphate = alpha-D-ribose 1-phosphate + guanine</text>
        <dbReference type="Rhea" id="RHEA:13233"/>
        <dbReference type="ChEBI" id="CHEBI:16235"/>
        <dbReference type="ChEBI" id="CHEBI:16750"/>
        <dbReference type="ChEBI" id="CHEBI:43474"/>
        <dbReference type="ChEBI" id="CHEBI:57720"/>
        <dbReference type="EC" id="2.4.2.1"/>
    </reaction>
</comment>
<comment type="similarity">
    <text evidence="2">Belongs to the PNP/MTAP phosphorylase family.</text>
</comment>
<feature type="region of interest" description="Disordered" evidence="15">
    <location>
        <begin position="408"/>
        <end position="449"/>
    </location>
</feature>
<evidence type="ECO:0000256" key="9">
    <source>
        <dbReference type="ARBA" id="ARBA00023918"/>
    </source>
</evidence>
<dbReference type="InterPro" id="IPR000845">
    <property type="entry name" value="Nucleoside_phosphorylase_d"/>
</dbReference>
<evidence type="ECO:0000256" key="8">
    <source>
        <dbReference type="ARBA" id="ARBA00022726"/>
    </source>
</evidence>
<keyword evidence="16" id="KW-1133">Transmembrane helix</keyword>
<dbReference type="InterPro" id="IPR035994">
    <property type="entry name" value="Nucleoside_phosphorylase_sf"/>
</dbReference>
<comment type="catalytic activity">
    <reaction evidence="9">
        <text>inosine + phosphate = alpha-D-ribose 1-phosphate + hypoxanthine</text>
        <dbReference type="Rhea" id="RHEA:27646"/>
        <dbReference type="ChEBI" id="CHEBI:17368"/>
        <dbReference type="ChEBI" id="CHEBI:17596"/>
        <dbReference type="ChEBI" id="CHEBI:43474"/>
        <dbReference type="ChEBI" id="CHEBI:57720"/>
        <dbReference type="EC" id="2.4.2.1"/>
    </reaction>
</comment>
<evidence type="ECO:0000256" key="5">
    <source>
        <dbReference type="ARBA" id="ARBA00013834"/>
    </source>
</evidence>
<reference evidence="18 19" key="1">
    <citation type="submission" date="2021-06" db="EMBL/GenBank/DDBJ databases">
        <authorList>
            <person name="Palmer J.M."/>
        </authorList>
    </citation>
    <scope>NUCLEOTIDE SEQUENCE [LARGE SCALE GENOMIC DNA]</scope>
    <source>
        <strain evidence="18 19">AS_MEX2019</strain>
        <tissue evidence="18">Muscle</tissue>
    </source>
</reference>
<keyword evidence="16" id="KW-0472">Membrane</keyword>
<evidence type="ECO:0000256" key="12">
    <source>
        <dbReference type="ARBA" id="ARBA00023970"/>
    </source>
</evidence>
<evidence type="ECO:0000259" key="17">
    <source>
        <dbReference type="Pfam" id="PF01048"/>
    </source>
</evidence>
<dbReference type="EC" id="2.4.2.1" evidence="4"/>
<keyword evidence="7" id="KW-0808">Transferase</keyword>
<dbReference type="Proteomes" id="UP001469553">
    <property type="component" value="Unassembled WGS sequence"/>
</dbReference>
<evidence type="ECO:0000256" key="10">
    <source>
        <dbReference type="ARBA" id="ARBA00023929"/>
    </source>
</evidence>
<sequence length="449" mass="49965">MHSKEQIGHDEYQNTADWLMSHTKHRPLVAIICGSGLGMLADTLKCQDSFDYSDIPGFPQSTVQGHAGRLVFGELKGKSCVCMQGRFHMYEGHSLLKTTFPIRVFKLMGVETLIVTNAAGSLADGLQPGDIMIIKDHINFLGLVGLNPLCGPNDDKFGPRFPAMSGCYDKGLRSLLMEIAKQMGVADLVQEGVYAMVGGPNFETIAEAKLLHRLGVDAVGMSTAPEVVVATHCGLRVFGLSLITNKVVKSYEDSESVNHEGVLEVGRLRSHTVQQLKNKVQRTAGMSNAMANQQSIDLLFISLLILFLVLVVLIVLCWVFRHFKNRNLTEMRISAGQLPLRMVIRTKPEHAQQFMDHLMDRFIFQEETGPDCEEAFTEEHEQVTSNPSQSQKVIPKKMSQWISMALPPRQARKREMTLNSRSPCTDQSQAEIHALQQQDEPQHALSSCH</sequence>
<dbReference type="NCBIfam" id="NF006054">
    <property type="entry name" value="PRK08202.1"/>
    <property type="match status" value="1"/>
</dbReference>
<comment type="pathway">
    <text evidence="1">Purine metabolism; purine nucleoside salvage.</text>
</comment>
<protein>
    <recommendedName>
        <fullName evidence="5">Purine nucleoside phosphorylase</fullName>
        <ecNumber evidence="4">2.4.2.1</ecNumber>
    </recommendedName>
    <alternativeName>
        <fullName evidence="14">Inosine phosphorylase</fullName>
    </alternativeName>
    <alternativeName>
        <fullName evidence="13">Inosine-guanosine phosphorylase</fullName>
    </alternativeName>
</protein>
<dbReference type="Pfam" id="PF01048">
    <property type="entry name" value="PNP_UDP_1"/>
    <property type="match status" value="1"/>
</dbReference>
<evidence type="ECO:0000256" key="6">
    <source>
        <dbReference type="ARBA" id="ARBA00022676"/>
    </source>
</evidence>
<dbReference type="InterPro" id="IPR011270">
    <property type="entry name" value="Pur_Nuc_Pase_Ino/Guo-sp"/>
</dbReference>
<dbReference type="PROSITE" id="PS01240">
    <property type="entry name" value="PNP_MTAP_2"/>
    <property type="match status" value="1"/>
</dbReference>
<evidence type="ECO:0000256" key="3">
    <source>
        <dbReference type="ARBA" id="ARBA00011233"/>
    </source>
</evidence>
<evidence type="ECO:0000313" key="19">
    <source>
        <dbReference type="Proteomes" id="UP001469553"/>
    </source>
</evidence>
<dbReference type="PANTHER" id="PTHR11904">
    <property type="entry name" value="METHYLTHIOADENOSINE/PURINE NUCLEOSIDE PHOSPHORYLASE"/>
    <property type="match status" value="1"/>
</dbReference>
<dbReference type="PANTHER" id="PTHR11904:SF13">
    <property type="entry name" value="PURINE NUCLEOSIDE PHOSPHORYLASE"/>
    <property type="match status" value="1"/>
</dbReference>
<evidence type="ECO:0000313" key="18">
    <source>
        <dbReference type="EMBL" id="MEQ2315558.1"/>
    </source>
</evidence>
<evidence type="ECO:0000256" key="15">
    <source>
        <dbReference type="SAM" id="MobiDB-lite"/>
    </source>
</evidence>
<keyword evidence="8" id="KW-0660">Purine salvage</keyword>
<dbReference type="Gene3D" id="3.40.50.1580">
    <property type="entry name" value="Nucleoside phosphorylase domain"/>
    <property type="match status" value="1"/>
</dbReference>
<comment type="catalytic activity">
    <reaction evidence="11">
        <text>2'-deoxyinosine + phosphate = 2-deoxy-alpha-D-ribose 1-phosphate + hypoxanthine</text>
        <dbReference type="Rhea" id="RHEA:27750"/>
        <dbReference type="ChEBI" id="CHEBI:17368"/>
        <dbReference type="ChEBI" id="CHEBI:28997"/>
        <dbReference type="ChEBI" id="CHEBI:43474"/>
        <dbReference type="ChEBI" id="CHEBI:57259"/>
        <dbReference type="EC" id="2.4.2.1"/>
    </reaction>
</comment>
<keyword evidence="6" id="KW-0328">Glycosyltransferase</keyword>
<proteinExistence type="inferred from homology"/>